<dbReference type="GO" id="GO:0102559">
    <property type="term" value="F:peptide chain release factor N(5)-glutamine methyltransferase activity"/>
    <property type="evidence" value="ECO:0007669"/>
    <property type="project" value="UniProtKB-EC"/>
</dbReference>
<dbReference type="InterPro" id="IPR029063">
    <property type="entry name" value="SAM-dependent_MTases_sf"/>
</dbReference>
<dbReference type="InterPro" id="IPR040758">
    <property type="entry name" value="PrmC_N"/>
</dbReference>
<evidence type="ECO:0000256" key="5">
    <source>
        <dbReference type="HAMAP-Rule" id="MF_02126"/>
    </source>
</evidence>
<dbReference type="RefSeq" id="WP_168719804.1">
    <property type="nucleotide sequence ID" value="NZ_CP042909.1"/>
</dbReference>
<feature type="domain" description="Release factor glutamine methyltransferase N-terminal" evidence="7">
    <location>
        <begin position="5"/>
        <end position="74"/>
    </location>
</feature>
<comment type="function">
    <text evidence="5">Methylates the class 1 translation termination release factors RF1/PrfA and RF2/PrfB on the glutamine residue of the universally conserved GGQ motif.</text>
</comment>
<feature type="binding site" evidence="5">
    <location>
        <position position="185"/>
    </location>
    <ligand>
        <name>S-adenosyl-L-methionine</name>
        <dbReference type="ChEBI" id="CHEBI:59789"/>
    </ligand>
</feature>
<dbReference type="EC" id="2.1.1.297" evidence="5"/>
<feature type="binding site" evidence="5">
    <location>
        <position position="169"/>
    </location>
    <ligand>
        <name>S-adenosyl-L-methionine</name>
        <dbReference type="ChEBI" id="CHEBI:59789"/>
    </ligand>
</feature>
<proteinExistence type="inferred from homology"/>
<name>A0A6H1WTH8_9BACT</name>
<dbReference type="AlphaFoldDB" id="A0A6H1WTH8"/>
<dbReference type="GO" id="GO:0003676">
    <property type="term" value="F:nucleic acid binding"/>
    <property type="evidence" value="ECO:0007669"/>
    <property type="project" value="InterPro"/>
</dbReference>
<dbReference type="Proteomes" id="UP000501253">
    <property type="component" value="Chromosome"/>
</dbReference>
<dbReference type="SUPFAM" id="SSF53335">
    <property type="entry name" value="S-adenosyl-L-methionine-dependent methyltransferases"/>
    <property type="match status" value="1"/>
</dbReference>
<evidence type="ECO:0000313" key="8">
    <source>
        <dbReference type="EMBL" id="QJA06454.1"/>
    </source>
</evidence>
<evidence type="ECO:0000259" key="6">
    <source>
        <dbReference type="Pfam" id="PF05175"/>
    </source>
</evidence>
<keyword evidence="2 5" id="KW-0808">Transferase</keyword>
<comment type="similarity">
    <text evidence="5">Belongs to the protein N5-glutamine methyltransferase family. PrmC subfamily.</text>
</comment>
<dbReference type="NCBIfam" id="TIGR03534">
    <property type="entry name" value="RF_mod_PrmC"/>
    <property type="match status" value="1"/>
</dbReference>
<feature type="binding site" evidence="5">
    <location>
        <begin position="185"/>
        <end position="188"/>
    </location>
    <ligand>
        <name>substrate</name>
    </ligand>
</feature>
<organism evidence="8 9">
    <name type="scientific">Thermosulfurimonas marina</name>
    <dbReference type="NCBI Taxonomy" id="2047767"/>
    <lineage>
        <taxon>Bacteria</taxon>
        <taxon>Pseudomonadati</taxon>
        <taxon>Thermodesulfobacteriota</taxon>
        <taxon>Thermodesulfobacteria</taxon>
        <taxon>Thermodesulfobacteriales</taxon>
        <taxon>Thermodesulfobacteriaceae</taxon>
        <taxon>Thermosulfurimonas</taxon>
    </lineage>
</organism>
<dbReference type="KEGG" id="tmai:FVE67_06395"/>
<gene>
    <name evidence="5 8" type="primary">prmC</name>
    <name evidence="8" type="ORF">FVE67_06395</name>
</gene>
<keyword evidence="1 5" id="KW-0489">Methyltransferase</keyword>
<protein>
    <recommendedName>
        <fullName evidence="5">Release factor glutamine methyltransferase</fullName>
        <shortName evidence="5">RF MTase</shortName>
        <ecNumber evidence="5">2.1.1.297</ecNumber>
    </recommendedName>
    <alternativeName>
        <fullName evidence="5">N5-glutamine methyltransferase PrmC</fullName>
    </alternativeName>
    <alternativeName>
        <fullName evidence="5">Protein-(glutamine-N5) MTase PrmC</fullName>
    </alternativeName>
    <alternativeName>
        <fullName evidence="5">Protein-glutamine N-methyltransferase PrmC</fullName>
    </alternativeName>
</protein>
<dbReference type="Pfam" id="PF05175">
    <property type="entry name" value="MTS"/>
    <property type="match status" value="1"/>
</dbReference>
<feature type="binding site" evidence="5">
    <location>
        <position position="140"/>
    </location>
    <ligand>
        <name>S-adenosyl-L-methionine</name>
        <dbReference type="ChEBI" id="CHEBI:59789"/>
    </ligand>
</feature>
<feature type="domain" description="Methyltransferase small" evidence="6">
    <location>
        <begin position="96"/>
        <end position="192"/>
    </location>
</feature>
<reference evidence="8 9" key="1">
    <citation type="submission" date="2019-08" db="EMBL/GenBank/DDBJ databases">
        <title>Complete genome sequence of Thermosulfurimonas marina SU872T, an anaerobic thermophilic chemolithoautotrophic bacterium isolated from a shallow marine hydrothermal vent.</title>
        <authorList>
            <person name="Allioux M."/>
            <person name="Jebbar M."/>
            <person name="Slobodkina G."/>
            <person name="Slobodkin A."/>
            <person name="Moalic Y."/>
            <person name="Frolova A."/>
            <person name="Shao Z."/>
            <person name="Alain K."/>
        </authorList>
    </citation>
    <scope>NUCLEOTIDE SEQUENCE [LARGE SCALE GENOMIC DNA]</scope>
    <source>
        <strain evidence="8 9">SU872</strain>
    </source>
</reference>
<evidence type="ECO:0000259" key="7">
    <source>
        <dbReference type="Pfam" id="PF17827"/>
    </source>
</evidence>
<dbReference type="Pfam" id="PF17827">
    <property type="entry name" value="PrmC_N"/>
    <property type="match status" value="1"/>
</dbReference>
<comment type="catalytic activity">
    <reaction evidence="4 5">
        <text>L-glutaminyl-[peptide chain release factor] + S-adenosyl-L-methionine = N(5)-methyl-L-glutaminyl-[peptide chain release factor] + S-adenosyl-L-homocysteine + H(+)</text>
        <dbReference type="Rhea" id="RHEA:42896"/>
        <dbReference type="Rhea" id="RHEA-COMP:10271"/>
        <dbReference type="Rhea" id="RHEA-COMP:10272"/>
        <dbReference type="ChEBI" id="CHEBI:15378"/>
        <dbReference type="ChEBI" id="CHEBI:30011"/>
        <dbReference type="ChEBI" id="CHEBI:57856"/>
        <dbReference type="ChEBI" id="CHEBI:59789"/>
        <dbReference type="ChEBI" id="CHEBI:61891"/>
        <dbReference type="EC" id="2.1.1.297"/>
    </reaction>
</comment>
<accession>A0A6H1WTH8</accession>
<dbReference type="InterPro" id="IPR050320">
    <property type="entry name" value="N5-glutamine_MTase"/>
</dbReference>
<sequence length="276" mass="31183">MRVREALALGKAFLVEAGLPPEKALAETRALLAHLLEVKPLEVYLHLERGVPEETFRRLLEERARGIPLAYLLGEVEFYGRTFSVKPGVLIPRAETEILVEAVLSEDLPPGPVLELGVGSGVVLITLLLEGRFTKGIGVDRSRKALSVARENVARYRLEKRVLLVQGDWLSPLKVFPAFAALVSNPPYVSRAEWEELPREVREYEPREALDGGPEGLDYIRRTLAEARRYLRPGGKLFLEIGYNQRRAVEDLAAREGWQVKFYRDLLGYDRVGVFR</sequence>
<feature type="binding site" evidence="5">
    <location>
        <begin position="117"/>
        <end position="121"/>
    </location>
    <ligand>
        <name>S-adenosyl-L-methionine</name>
        <dbReference type="ChEBI" id="CHEBI:59789"/>
    </ligand>
</feature>
<dbReference type="InterPro" id="IPR019874">
    <property type="entry name" value="RF_methyltr_PrmC"/>
</dbReference>
<dbReference type="HAMAP" id="MF_02126">
    <property type="entry name" value="RF_methyltr_PrmC"/>
    <property type="match status" value="1"/>
</dbReference>
<evidence type="ECO:0000256" key="4">
    <source>
        <dbReference type="ARBA" id="ARBA00048391"/>
    </source>
</evidence>
<evidence type="ECO:0000256" key="1">
    <source>
        <dbReference type="ARBA" id="ARBA00022603"/>
    </source>
</evidence>
<dbReference type="Gene3D" id="1.10.8.10">
    <property type="entry name" value="DNA helicase RuvA subunit, C-terminal domain"/>
    <property type="match status" value="1"/>
</dbReference>
<keyword evidence="3 5" id="KW-0949">S-adenosyl-L-methionine</keyword>
<dbReference type="InterPro" id="IPR007848">
    <property type="entry name" value="Small_mtfrase_dom"/>
</dbReference>
<dbReference type="PANTHER" id="PTHR18895:SF74">
    <property type="entry name" value="MTRF1L RELEASE FACTOR GLUTAMINE METHYLTRANSFERASE"/>
    <property type="match status" value="1"/>
</dbReference>
<dbReference type="InterPro" id="IPR004556">
    <property type="entry name" value="HemK-like"/>
</dbReference>
<dbReference type="InterPro" id="IPR002052">
    <property type="entry name" value="DNA_methylase_N6_adenine_CS"/>
</dbReference>
<evidence type="ECO:0000256" key="3">
    <source>
        <dbReference type="ARBA" id="ARBA00022691"/>
    </source>
</evidence>
<evidence type="ECO:0000313" key="9">
    <source>
        <dbReference type="Proteomes" id="UP000501253"/>
    </source>
</evidence>
<dbReference type="NCBIfam" id="TIGR00536">
    <property type="entry name" value="hemK_fam"/>
    <property type="match status" value="1"/>
</dbReference>
<keyword evidence="9" id="KW-1185">Reference proteome</keyword>
<evidence type="ECO:0000256" key="2">
    <source>
        <dbReference type="ARBA" id="ARBA00022679"/>
    </source>
</evidence>
<dbReference type="GO" id="GO:0032259">
    <property type="term" value="P:methylation"/>
    <property type="evidence" value="ECO:0007669"/>
    <property type="project" value="UniProtKB-KW"/>
</dbReference>
<dbReference type="CDD" id="cd02440">
    <property type="entry name" value="AdoMet_MTases"/>
    <property type="match status" value="1"/>
</dbReference>
<dbReference type="PROSITE" id="PS00092">
    <property type="entry name" value="N6_MTASE"/>
    <property type="match status" value="1"/>
</dbReference>
<dbReference type="PANTHER" id="PTHR18895">
    <property type="entry name" value="HEMK METHYLTRANSFERASE"/>
    <property type="match status" value="1"/>
</dbReference>
<dbReference type="EMBL" id="CP042909">
    <property type="protein sequence ID" value="QJA06454.1"/>
    <property type="molecule type" value="Genomic_DNA"/>
</dbReference>
<dbReference type="Gene3D" id="3.40.50.150">
    <property type="entry name" value="Vaccinia Virus protein VP39"/>
    <property type="match status" value="1"/>
</dbReference>